<sequence>MANNSAIAYHFGDRDGLLRSISRWRAGPIREERARLQRLAEEQGEADCPRRIIQIITRPVLFIQNPDGSHPHAAFVIQMLRSRMGREIRKMLFDRPTGMVGDLMRRLKRHVPDLSQSLFEFRLRSGALAFYDAIVERDEMAPDDPARLDVDAEAFLAELDAMLLSIILRPPAC</sequence>
<comment type="caution">
    <text evidence="1">The sequence shown here is derived from an EMBL/GenBank/DDBJ whole genome shotgun (WGS) entry which is preliminary data.</text>
</comment>
<accession>A0ABT8ZKC6</accession>
<organism evidence="1 2">
    <name type="scientific">Sphingobium cyanobacteriorum</name>
    <dbReference type="NCBI Taxonomy" id="3063954"/>
    <lineage>
        <taxon>Bacteria</taxon>
        <taxon>Pseudomonadati</taxon>
        <taxon>Pseudomonadota</taxon>
        <taxon>Alphaproteobacteria</taxon>
        <taxon>Sphingomonadales</taxon>
        <taxon>Sphingomonadaceae</taxon>
        <taxon>Sphingobium</taxon>
    </lineage>
</organism>
<proteinExistence type="predicted"/>
<keyword evidence="2" id="KW-1185">Reference proteome</keyword>
<evidence type="ECO:0000313" key="1">
    <source>
        <dbReference type="EMBL" id="MDO7834798.1"/>
    </source>
</evidence>
<evidence type="ECO:0000313" key="2">
    <source>
        <dbReference type="Proteomes" id="UP001176471"/>
    </source>
</evidence>
<dbReference type="EMBL" id="JAUQOM010000002">
    <property type="protein sequence ID" value="MDO7834798.1"/>
    <property type="molecule type" value="Genomic_DNA"/>
</dbReference>
<name>A0ABT8ZKC6_9SPHN</name>
<evidence type="ECO:0008006" key="3">
    <source>
        <dbReference type="Google" id="ProtNLM"/>
    </source>
</evidence>
<reference evidence="1" key="1">
    <citation type="submission" date="2023-07" db="EMBL/GenBank/DDBJ databases">
        <title>Bacterial whole genome sequence for Sphingobium sp. HBC34.</title>
        <authorList>
            <person name="Le V."/>
            <person name="Ko S.-R."/>
            <person name="Ahn C.-Y."/>
            <person name="Oh H.-M."/>
        </authorList>
    </citation>
    <scope>NUCLEOTIDE SEQUENCE</scope>
    <source>
        <strain evidence="1">HBC34</strain>
    </source>
</reference>
<gene>
    <name evidence="1" type="ORF">Q4610_07035</name>
</gene>
<dbReference type="Gene3D" id="1.10.357.10">
    <property type="entry name" value="Tetracycline Repressor, domain 2"/>
    <property type="match status" value="1"/>
</dbReference>
<dbReference type="Proteomes" id="UP001176471">
    <property type="component" value="Unassembled WGS sequence"/>
</dbReference>
<protein>
    <recommendedName>
        <fullName evidence="3">TetR family transcriptional regulator</fullName>
    </recommendedName>
</protein>